<dbReference type="PANTHER" id="PTHR32305:SF15">
    <property type="entry name" value="PROTEIN RHSA-RELATED"/>
    <property type="match status" value="1"/>
</dbReference>
<keyword evidence="3" id="KW-1185">Reference proteome</keyword>
<dbReference type="RefSeq" id="WP_418891238.1">
    <property type="nucleotide sequence ID" value="NZ_JBEUWX010000002.1"/>
</dbReference>
<dbReference type="PANTHER" id="PTHR32305">
    <property type="match status" value="1"/>
</dbReference>
<accession>A0ABV4UG04</accession>
<protein>
    <submittedName>
        <fullName evidence="2">RHS repeat-associated core domain-containing protein</fullName>
    </submittedName>
</protein>
<evidence type="ECO:0000313" key="2">
    <source>
        <dbReference type="EMBL" id="MFA9950165.1"/>
    </source>
</evidence>
<name>A0ABV4UG04_9RHOO</name>
<reference evidence="3" key="1">
    <citation type="submission" date="2024-06" db="EMBL/GenBank/DDBJ databases">
        <title>Radixoralia hellwigii gen. nov., sp nov., isolated from a root canal in the human oral cavity.</title>
        <authorList>
            <person name="Bartsch S."/>
            <person name="Wittmer A."/>
            <person name="Schulz A.-K."/>
            <person name="Neumann-Schaal M."/>
            <person name="Wolf J."/>
            <person name="Gronow S."/>
            <person name="Tennert C."/>
            <person name="Haecker G."/>
            <person name="Cieplik F."/>
            <person name="Al-Ahmad A."/>
        </authorList>
    </citation>
    <scope>NUCLEOTIDE SEQUENCE [LARGE SCALE GENOMIC DNA]</scope>
    <source>
        <strain evidence="3">Wk13</strain>
    </source>
</reference>
<evidence type="ECO:0000313" key="3">
    <source>
        <dbReference type="Proteomes" id="UP001574673"/>
    </source>
</evidence>
<sequence length="231" mass="26883">MGTSPVLAQMQVYYVHLDHLNTPRRVTDEHNTVLWQNPPLSEPFGLMPPEEDPDGDGRRFILNLRFPGQYFDTESSTHYNFFRDYDLLFGRYLQSDPIGLDGGINTYSYVENRPTMMIDPEGLQAIPVPFPYIPGFPLPGNRPPKSNDPSNLLAPPKSESPPFSWPDWTIKKNLQEECKNECDEIEEREVVDCEWRYKMGGRSNRESVRACIQMARDRWIQCYKKCQKECK</sequence>
<organism evidence="2 3">
    <name type="scientific">Dentiradicibacter hellwigii</name>
    <dbReference type="NCBI Taxonomy" id="3149053"/>
    <lineage>
        <taxon>Bacteria</taxon>
        <taxon>Pseudomonadati</taxon>
        <taxon>Pseudomonadota</taxon>
        <taxon>Betaproteobacteria</taxon>
        <taxon>Rhodocyclales</taxon>
        <taxon>Rhodocyclaceae</taxon>
        <taxon>Dentiradicibacter</taxon>
    </lineage>
</organism>
<feature type="region of interest" description="Disordered" evidence="1">
    <location>
        <begin position="139"/>
        <end position="162"/>
    </location>
</feature>
<dbReference type="InterPro" id="IPR050708">
    <property type="entry name" value="T6SS_VgrG/RHS"/>
</dbReference>
<dbReference type="Gene3D" id="2.180.10.10">
    <property type="entry name" value="RHS repeat-associated core"/>
    <property type="match status" value="1"/>
</dbReference>
<evidence type="ECO:0000256" key="1">
    <source>
        <dbReference type="SAM" id="MobiDB-lite"/>
    </source>
</evidence>
<gene>
    <name evidence="2" type="ORF">ABCS64_07510</name>
</gene>
<dbReference type="EMBL" id="JBEUWX010000002">
    <property type="protein sequence ID" value="MFA9950165.1"/>
    <property type="molecule type" value="Genomic_DNA"/>
</dbReference>
<dbReference type="NCBIfam" id="TIGR03696">
    <property type="entry name" value="Rhs_assc_core"/>
    <property type="match status" value="1"/>
</dbReference>
<proteinExistence type="predicted"/>
<comment type="caution">
    <text evidence="2">The sequence shown here is derived from an EMBL/GenBank/DDBJ whole genome shotgun (WGS) entry which is preliminary data.</text>
</comment>
<dbReference type="InterPro" id="IPR022385">
    <property type="entry name" value="Rhs_assc_core"/>
</dbReference>
<dbReference type="Proteomes" id="UP001574673">
    <property type="component" value="Unassembled WGS sequence"/>
</dbReference>